<dbReference type="Pfam" id="PF03372">
    <property type="entry name" value="Exo_endo_phos"/>
    <property type="match status" value="1"/>
</dbReference>
<dbReference type="GO" id="GO:0016020">
    <property type="term" value="C:membrane"/>
    <property type="evidence" value="ECO:0007669"/>
    <property type="project" value="GOC"/>
</dbReference>
<dbReference type="Proteomes" id="UP000199400">
    <property type="component" value="Unassembled WGS sequence"/>
</dbReference>
<organism evidence="2 3">
    <name type="scientific">Nannocystis exedens</name>
    <dbReference type="NCBI Taxonomy" id="54"/>
    <lineage>
        <taxon>Bacteria</taxon>
        <taxon>Pseudomonadati</taxon>
        <taxon>Myxococcota</taxon>
        <taxon>Polyangia</taxon>
        <taxon>Nannocystales</taxon>
        <taxon>Nannocystaceae</taxon>
        <taxon>Nannocystis</taxon>
    </lineage>
</organism>
<keyword evidence="3" id="KW-1185">Reference proteome</keyword>
<dbReference type="PANTHER" id="PTHR14859:SF1">
    <property type="entry name" value="PGAP2-INTERACTING PROTEIN"/>
    <property type="match status" value="1"/>
</dbReference>
<dbReference type="GO" id="GO:0004527">
    <property type="term" value="F:exonuclease activity"/>
    <property type="evidence" value="ECO:0007669"/>
    <property type="project" value="UniProtKB-KW"/>
</dbReference>
<dbReference type="InterPro" id="IPR005135">
    <property type="entry name" value="Endo/exonuclease/phosphatase"/>
</dbReference>
<dbReference type="Gene3D" id="3.60.10.10">
    <property type="entry name" value="Endonuclease/exonuclease/phosphatase"/>
    <property type="match status" value="1"/>
</dbReference>
<keyword evidence="2" id="KW-0378">Hydrolase</keyword>
<reference evidence="3" key="1">
    <citation type="submission" date="2016-10" db="EMBL/GenBank/DDBJ databases">
        <authorList>
            <person name="Varghese N."/>
            <person name="Submissions S."/>
        </authorList>
    </citation>
    <scope>NUCLEOTIDE SEQUENCE [LARGE SCALE GENOMIC DNA]</scope>
    <source>
        <strain evidence="3">ATCC 25963</strain>
    </source>
</reference>
<dbReference type="InterPro" id="IPR051916">
    <property type="entry name" value="GPI-anchor_lipid_remodeler"/>
</dbReference>
<dbReference type="PANTHER" id="PTHR14859">
    <property type="entry name" value="CALCOFLUOR WHITE HYPERSENSITIVE PROTEIN PRECURSOR"/>
    <property type="match status" value="1"/>
</dbReference>
<feature type="domain" description="Endonuclease/exonuclease/phosphatase" evidence="1">
    <location>
        <begin position="1"/>
        <end position="218"/>
    </location>
</feature>
<dbReference type="InterPro" id="IPR036691">
    <property type="entry name" value="Endo/exonu/phosph_ase_sf"/>
</dbReference>
<gene>
    <name evidence="2" type="ORF">SAMN02745121_07550</name>
</gene>
<keyword evidence="2" id="KW-0269">Exonuclease</keyword>
<dbReference type="EMBL" id="FOMX01000035">
    <property type="protein sequence ID" value="SFF21428.1"/>
    <property type="molecule type" value="Genomic_DNA"/>
</dbReference>
<protein>
    <submittedName>
        <fullName evidence="2">Metal-dependent hydrolase, endonuclease/exonuclease/phosphatase family</fullName>
    </submittedName>
</protein>
<accession>A0A1I2GW18</accession>
<dbReference type="GO" id="GO:0006506">
    <property type="term" value="P:GPI anchor biosynthetic process"/>
    <property type="evidence" value="ECO:0007669"/>
    <property type="project" value="TreeGrafter"/>
</dbReference>
<dbReference type="STRING" id="54.SAMN02745121_07550"/>
<proteinExistence type="predicted"/>
<keyword evidence="2" id="KW-0255">Endonuclease</keyword>
<evidence type="ECO:0000313" key="3">
    <source>
        <dbReference type="Proteomes" id="UP000199400"/>
    </source>
</evidence>
<evidence type="ECO:0000313" key="2">
    <source>
        <dbReference type="EMBL" id="SFF21428.1"/>
    </source>
</evidence>
<keyword evidence="2" id="KW-0540">Nuclease</keyword>
<dbReference type="AlphaFoldDB" id="A0A1I2GW18"/>
<evidence type="ECO:0000259" key="1">
    <source>
        <dbReference type="Pfam" id="PF03372"/>
    </source>
</evidence>
<name>A0A1I2GW18_9BACT</name>
<dbReference type="GO" id="GO:0004519">
    <property type="term" value="F:endonuclease activity"/>
    <property type="evidence" value="ECO:0007669"/>
    <property type="project" value="UniProtKB-KW"/>
</dbReference>
<sequence>MTYNIRHGRGADRKVDLGRIAEVIASAAPDVVALQEVDVGRARSGGEDQAEALARRLNLTQLRFAPCITHGAEEFYGIATLSRLPIVGARHLLLPGDGRPRSEPRSALSTRLAFGPGEVELVNTHLSLRGSERSAQARALVEAFGQRDLVVVGDLNCTPYGGCYRRLVAHLPRAARRVLTWPARLPILQLDHVLYRGHLEVTEARAIATALARRASDHLPIAAAFAYRAAPEVEALVEVAATAEGQGG</sequence>
<dbReference type="SUPFAM" id="SSF56219">
    <property type="entry name" value="DNase I-like"/>
    <property type="match status" value="1"/>
</dbReference>